<feature type="region of interest" description="Disordered" evidence="1">
    <location>
        <begin position="116"/>
        <end position="219"/>
    </location>
</feature>
<dbReference type="GO" id="GO:0005634">
    <property type="term" value="C:nucleus"/>
    <property type="evidence" value="ECO:0007669"/>
    <property type="project" value="TreeGrafter"/>
</dbReference>
<dbReference type="EMBL" id="VRMN01000004">
    <property type="protein sequence ID" value="KAA8494993.1"/>
    <property type="molecule type" value="Genomic_DNA"/>
</dbReference>
<dbReference type="OrthoDB" id="1699369at2759"/>
<dbReference type="InterPro" id="IPR036882">
    <property type="entry name" value="Alba-like_dom_sf"/>
</dbReference>
<keyword evidence="4" id="KW-1185">Reference proteome</keyword>
<feature type="compositionally biased region" description="Low complexity" evidence="1">
    <location>
        <begin position="204"/>
        <end position="219"/>
    </location>
</feature>
<dbReference type="Pfam" id="PF01918">
    <property type="entry name" value="Alba"/>
    <property type="match status" value="1"/>
</dbReference>
<name>A0A5J4YW69_PORPP</name>
<feature type="domain" description="DNA/RNA-binding protein Alba-like" evidence="2">
    <location>
        <begin position="30"/>
        <end position="90"/>
    </location>
</feature>
<dbReference type="PANTHER" id="PTHR31947">
    <property type="entry name" value="DNA/RNA-BINDING PROTEIN ALBA 3"/>
    <property type="match status" value="1"/>
</dbReference>
<dbReference type="Gene3D" id="3.30.110.20">
    <property type="entry name" value="Alba-like domain"/>
    <property type="match status" value="1"/>
</dbReference>
<organism evidence="3 4">
    <name type="scientific">Porphyridium purpureum</name>
    <name type="common">Red alga</name>
    <name type="synonym">Porphyridium cruentum</name>
    <dbReference type="NCBI Taxonomy" id="35688"/>
    <lineage>
        <taxon>Eukaryota</taxon>
        <taxon>Rhodophyta</taxon>
        <taxon>Bangiophyceae</taxon>
        <taxon>Porphyridiales</taxon>
        <taxon>Porphyridiaceae</taxon>
        <taxon>Porphyridium</taxon>
    </lineage>
</organism>
<feature type="compositionally biased region" description="Basic and acidic residues" evidence="1">
    <location>
        <begin position="169"/>
        <end position="184"/>
    </location>
</feature>
<dbReference type="SUPFAM" id="SSF82704">
    <property type="entry name" value="AlbA-like"/>
    <property type="match status" value="1"/>
</dbReference>
<sequence length="219" mass="22809">MAEIGQASAAEVVVPADAVGSDMPEKMRSNRIQVSKDKKPQSFFLNLAKRFLSNHQEVELSGLGGAIVSTVTLAEILKSQGYVSIVRVETSLVAALPSSGSGAEAGVGDKAVADETSALDASGRTEDKQEESAAGAEGEVPSSKKENEKSKHKQNGGAPKPKIQIWITKTKEFDELIKADEAGGPKRKGQRRNAGTSTGAEGDPVATEVEVPAPAEAQA</sequence>
<comment type="caution">
    <text evidence="3">The sequence shown here is derived from an EMBL/GenBank/DDBJ whole genome shotgun (WGS) entry which is preliminary data.</text>
</comment>
<evidence type="ECO:0000313" key="3">
    <source>
        <dbReference type="EMBL" id="KAA8494993.1"/>
    </source>
</evidence>
<dbReference type="InterPro" id="IPR014560">
    <property type="entry name" value="UCP030333_Alba"/>
</dbReference>
<protein>
    <recommendedName>
        <fullName evidence="2">DNA/RNA-binding protein Alba-like domain-containing protein</fullName>
    </recommendedName>
</protein>
<gene>
    <name evidence="3" type="ORF">FVE85_3234</name>
</gene>
<evidence type="ECO:0000259" key="2">
    <source>
        <dbReference type="Pfam" id="PF01918"/>
    </source>
</evidence>
<dbReference type="AlphaFoldDB" id="A0A5J4YW69"/>
<dbReference type="InterPro" id="IPR002775">
    <property type="entry name" value="DNA/RNA-bd_Alba-like"/>
</dbReference>
<dbReference type="GO" id="GO:0003723">
    <property type="term" value="F:RNA binding"/>
    <property type="evidence" value="ECO:0007669"/>
    <property type="project" value="TreeGrafter"/>
</dbReference>
<dbReference type="PANTHER" id="PTHR31947:SF36">
    <property type="entry name" value="DNA_RNA-BINDING PROTEIN ALBA-LIKE DOMAIN-CONTAINING PROTEIN"/>
    <property type="match status" value="1"/>
</dbReference>
<evidence type="ECO:0000256" key="1">
    <source>
        <dbReference type="SAM" id="MobiDB-lite"/>
    </source>
</evidence>
<accession>A0A5J4YW69</accession>
<evidence type="ECO:0000313" key="4">
    <source>
        <dbReference type="Proteomes" id="UP000324585"/>
    </source>
</evidence>
<dbReference type="Proteomes" id="UP000324585">
    <property type="component" value="Unassembled WGS sequence"/>
</dbReference>
<proteinExistence type="predicted"/>
<reference evidence="4" key="1">
    <citation type="journal article" date="2019" name="Nat. Commun.">
        <title>Expansion of phycobilisome linker gene families in mesophilic red algae.</title>
        <authorList>
            <person name="Lee J."/>
            <person name="Kim D."/>
            <person name="Bhattacharya D."/>
            <person name="Yoon H.S."/>
        </authorList>
    </citation>
    <scope>NUCLEOTIDE SEQUENCE [LARGE SCALE GENOMIC DNA]</scope>
    <source>
        <strain evidence="4">CCMP 1328</strain>
    </source>
</reference>